<gene>
    <name evidence="3" type="ORF">BHF71_10825</name>
</gene>
<evidence type="ECO:0000313" key="3">
    <source>
        <dbReference type="EMBL" id="OEF98812.1"/>
    </source>
</evidence>
<dbReference type="Proteomes" id="UP000243739">
    <property type="component" value="Unassembled WGS sequence"/>
</dbReference>
<dbReference type="Pfam" id="PF14317">
    <property type="entry name" value="YcxB"/>
    <property type="match status" value="1"/>
</dbReference>
<organism evidence="3 4">
    <name type="scientific">Vulcanibacillus modesticaldus</name>
    <dbReference type="NCBI Taxonomy" id="337097"/>
    <lineage>
        <taxon>Bacteria</taxon>
        <taxon>Bacillati</taxon>
        <taxon>Bacillota</taxon>
        <taxon>Bacilli</taxon>
        <taxon>Bacillales</taxon>
        <taxon>Bacillaceae</taxon>
        <taxon>Vulcanibacillus</taxon>
    </lineage>
</organism>
<feature type="domain" description="YcxB-like C-terminal" evidence="2">
    <location>
        <begin position="118"/>
        <end position="159"/>
    </location>
</feature>
<proteinExistence type="predicted"/>
<evidence type="ECO:0000259" key="2">
    <source>
        <dbReference type="Pfam" id="PF14317"/>
    </source>
</evidence>
<protein>
    <recommendedName>
        <fullName evidence="2">YcxB-like C-terminal domain-containing protein</fullName>
    </recommendedName>
</protein>
<dbReference type="InterPro" id="IPR025588">
    <property type="entry name" value="YcxB-like_C"/>
</dbReference>
<keyword evidence="1" id="KW-0472">Membrane</keyword>
<keyword evidence="4" id="KW-1185">Reference proteome</keyword>
<sequence>MVEARTRLDKHELLNLNKFHLFRKNVWLFLIPMFVFIVIGVLMIIFAEDNGDRIFGTIFLVVFGIGYPLISYIIMKLLVWFHLRSMKLVSNETLNYFKIDNEILFNRMEKTDMISIFEVRWNLVYKAYETQTHFFIYISNMQAFIIPKNGIFNGTSDELREMLKNSIGKKFKQYSK</sequence>
<name>A0A1D2YSX7_9BACI</name>
<dbReference type="AlphaFoldDB" id="A0A1D2YSX7"/>
<comment type="caution">
    <text evidence="3">The sequence shown here is derived from an EMBL/GenBank/DDBJ whole genome shotgun (WGS) entry which is preliminary data.</text>
</comment>
<keyword evidence="1" id="KW-0812">Transmembrane</keyword>
<evidence type="ECO:0000313" key="4">
    <source>
        <dbReference type="Proteomes" id="UP000243739"/>
    </source>
</evidence>
<reference evidence="3 4" key="1">
    <citation type="submission" date="2016-09" db="EMBL/GenBank/DDBJ databases">
        <title>Draft genome sequence for the type strain of Vulcanibacillus modesticaldus BR, a strictly anaerobic, moderately thermophilic, and nitrate-reducing bacterium from deep sea-hydrothermal vents of the Mid-Atlantic Ridge.</title>
        <authorList>
            <person name="Abin C.A."/>
            <person name="Hollibaugh J.T."/>
        </authorList>
    </citation>
    <scope>NUCLEOTIDE SEQUENCE [LARGE SCALE GENOMIC DNA]</scope>
    <source>
        <strain evidence="3 4">BR</strain>
    </source>
</reference>
<dbReference type="RefSeq" id="WP_069657312.1">
    <property type="nucleotide sequence ID" value="NZ_MIJF01000053.1"/>
</dbReference>
<dbReference type="OrthoDB" id="339559at2"/>
<dbReference type="STRING" id="337097.BHF71_10825"/>
<keyword evidence="1" id="KW-1133">Transmembrane helix</keyword>
<accession>A0A1D2YSX7</accession>
<evidence type="ECO:0000256" key="1">
    <source>
        <dbReference type="SAM" id="Phobius"/>
    </source>
</evidence>
<feature type="transmembrane region" description="Helical" evidence="1">
    <location>
        <begin position="26"/>
        <end position="47"/>
    </location>
</feature>
<feature type="transmembrane region" description="Helical" evidence="1">
    <location>
        <begin position="53"/>
        <end position="79"/>
    </location>
</feature>
<dbReference type="EMBL" id="MIJF01000053">
    <property type="protein sequence ID" value="OEF98812.1"/>
    <property type="molecule type" value="Genomic_DNA"/>
</dbReference>